<protein>
    <submittedName>
        <fullName evidence="2">Uncharacterized protein</fullName>
    </submittedName>
</protein>
<name>A0AAW2PZY7_SESRA</name>
<sequence>MGFEGSTIRAIGEVILPISLGEEPQIKKVMVHFLVVDTSYPSYNIILGRPTLNVIGAVISTSCLKVKFPTKYGIGEVHGNQKSARECRCHTLRKMQGDADSPPNMKERMNPTNEVKSIPLGGSRGEKLIQMGTDLSPEEEDKLKRLLQSWEEVFEWEEGKTDGVSKDLIQHELHVKEGTKPVRQKKRNFGNETNQMI</sequence>
<proteinExistence type="predicted"/>
<feature type="region of interest" description="Disordered" evidence="1">
    <location>
        <begin position="177"/>
        <end position="197"/>
    </location>
</feature>
<comment type="caution">
    <text evidence="2">The sequence shown here is derived from an EMBL/GenBank/DDBJ whole genome shotgun (WGS) entry which is preliminary data.</text>
</comment>
<accession>A0AAW2PZY7</accession>
<gene>
    <name evidence="2" type="ORF">Sradi_3782700</name>
</gene>
<dbReference type="EMBL" id="JACGWJ010000016">
    <property type="protein sequence ID" value="KAL0360982.1"/>
    <property type="molecule type" value="Genomic_DNA"/>
</dbReference>
<reference evidence="2" key="2">
    <citation type="journal article" date="2024" name="Plant">
        <title>Genomic evolution and insights into agronomic trait innovations of Sesamum species.</title>
        <authorList>
            <person name="Miao H."/>
            <person name="Wang L."/>
            <person name="Qu L."/>
            <person name="Liu H."/>
            <person name="Sun Y."/>
            <person name="Le M."/>
            <person name="Wang Q."/>
            <person name="Wei S."/>
            <person name="Zheng Y."/>
            <person name="Lin W."/>
            <person name="Duan Y."/>
            <person name="Cao H."/>
            <person name="Xiong S."/>
            <person name="Wang X."/>
            <person name="Wei L."/>
            <person name="Li C."/>
            <person name="Ma Q."/>
            <person name="Ju M."/>
            <person name="Zhao R."/>
            <person name="Li G."/>
            <person name="Mu C."/>
            <person name="Tian Q."/>
            <person name="Mei H."/>
            <person name="Zhang T."/>
            <person name="Gao T."/>
            <person name="Zhang H."/>
        </authorList>
    </citation>
    <scope>NUCLEOTIDE SEQUENCE</scope>
    <source>
        <strain evidence="2">G02</strain>
    </source>
</reference>
<evidence type="ECO:0000313" key="2">
    <source>
        <dbReference type="EMBL" id="KAL0360982.1"/>
    </source>
</evidence>
<reference evidence="2" key="1">
    <citation type="submission" date="2020-06" db="EMBL/GenBank/DDBJ databases">
        <authorList>
            <person name="Li T."/>
            <person name="Hu X."/>
            <person name="Zhang T."/>
            <person name="Song X."/>
            <person name="Zhang H."/>
            <person name="Dai N."/>
            <person name="Sheng W."/>
            <person name="Hou X."/>
            <person name="Wei L."/>
        </authorList>
    </citation>
    <scope>NUCLEOTIDE SEQUENCE</scope>
    <source>
        <strain evidence="2">G02</strain>
        <tissue evidence="2">Leaf</tissue>
    </source>
</reference>
<organism evidence="2">
    <name type="scientific">Sesamum radiatum</name>
    <name type="common">Black benniseed</name>
    <dbReference type="NCBI Taxonomy" id="300843"/>
    <lineage>
        <taxon>Eukaryota</taxon>
        <taxon>Viridiplantae</taxon>
        <taxon>Streptophyta</taxon>
        <taxon>Embryophyta</taxon>
        <taxon>Tracheophyta</taxon>
        <taxon>Spermatophyta</taxon>
        <taxon>Magnoliopsida</taxon>
        <taxon>eudicotyledons</taxon>
        <taxon>Gunneridae</taxon>
        <taxon>Pentapetalae</taxon>
        <taxon>asterids</taxon>
        <taxon>lamiids</taxon>
        <taxon>Lamiales</taxon>
        <taxon>Pedaliaceae</taxon>
        <taxon>Sesamum</taxon>
    </lineage>
</organism>
<dbReference type="PANTHER" id="PTHR33240">
    <property type="entry name" value="OS08G0508500 PROTEIN"/>
    <property type="match status" value="1"/>
</dbReference>
<dbReference type="PANTHER" id="PTHR33240:SF8">
    <property type="entry name" value="OS03G0439900 PROTEIN"/>
    <property type="match status" value="1"/>
</dbReference>
<dbReference type="AlphaFoldDB" id="A0AAW2PZY7"/>
<feature type="region of interest" description="Disordered" evidence="1">
    <location>
        <begin position="95"/>
        <end position="122"/>
    </location>
</feature>
<evidence type="ECO:0000256" key="1">
    <source>
        <dbReference type="SAM" id="MobiDB-lite"/>
    </source>
</evidence>